<dbReference type="EC" id="4.6.1.-" evidence="3"/>
<dbReference type="InterPro" id="IPR050697">
    <property type="entry name" value="Adenylyl/Guanylyl_Cyclase_3/4"/>
</dbReference>
<dbReference type="PROSITE" id="PS50125">
    <property type="entry name" value="GUANYLATE_CYCLASE_2"/>
    <property type="match status" value="1"/>
</dbReference>
<dbReference type="Pfam" id="PF05226">
    <property type="entry name" value="CHASE2"/>
    <property type="match status" value="1"/>
</dbReference>
<dbReference type="GO" id="GO:0004016">
    <property type="term" value="F:adenylate cyclase activity"/>
    <property type="evidence" value="ECO:0007669"/>
    <property type="project" value="UniProtKB-ARBA"/>
</dbReference>
<dbReference type="RefSeq" id="WP_348945299.1">
    <property type="nucleotide sequence ID" value="NZ_CP157355.1"/>
</dbReference>
<dbReference type="InterPro" id="IPR001054">
    <property type="entry name" value="A/G_cyclase"/>
</dbReference>
<evidence type="ECO:0000256" key="1">
    <source>
        <dbReference type="SAM" id="Phobius"/>
    </source>
</evidence>
<evidence type="ECO:0000259" key="2">
    <source>
        <dbReference type="PROSITE" id="PS50125"/>
    </source>
</evidence>
<dbReference type="PANTHER" id="PTHR43081">
    <property type="entry name" value="ADENYLATE CYCLASE, TERMINAL-DIFFERENTIATION SPECIFIC-RELATED"/>
    <property type="match status" value="1"/>
</dbReference>
<keyword evidence="3" id="KW-0456">Lyase</keyword>
<dbReference type="CDD" id="cd07302">
    <property type="entry name" value="CHD"/>
    <property type="match status" value="1"/>
</dbReference>
<dbReference type="GO" id="GO:0035556">
    <property type="term" value="P:intracellular signal transduction"/>
    <property type="evidence" value="ECO:0007669"/>
    <property type="project" value="InterPro"/>
</dbReference>
<keyword evidence="1" id="KW-0812">Transmembrane</keyword>
<dbReference type="Pfam" id="PF00211">
    <property type="entry name" value="Guanylate_cyc"/>
    <property type="match status" value="1"/>
</dbReference>
<keyword evidence="1" id="KW-1133">Transmembrane helix</keyword>
<dbReference type="PANTHER" id="PTHR43081:SF1">
    <property type="entry name" value="ADENYLATE CYCLASE, TERMINAL-DIFFERENTIATION SPECIFIC"/>
    <property type="match status" value="1"/>
</dbReference>
<feature type="domain" description="Guanylate cyclase" evidence="2">
    <location>
        <begin position="423"/>
        <end position="554"/>
    </location>
</feature>
<reference evidence="3" key="1">
    <citation type="submission" date="2024-05" db="EMBL/GenBank/DDBJ databases">
        <authorList>
            <person name="Yang L."/>
            <person name="Pan L."/>
        </authorList>
    </citation>
    <scope>NUCLEOTIDE SEQUENCE</scope>
    <source>
        <strain evidence="3">FCG-7</strain>
    </source>
</reference>
<evidence type="ECO:0000313" key="3">
    <source>
        <dbReference type="EMBL" id="XBM00976.1"/>
    </source>
</evidence>
<dbReference type="EMBL" id="CP157355">
    <property type="protein sequence ID" value="XBM00976.1"/>
    <property type="molecule type" value="Genomic_DNA"/>
</dbReference>
<dbReference type="InterPro" id="IPR029787">
    <property type="entry name" value="Nucleotide_cyclase"/>
</dbReference>
<dbReference type="SMART" id="SM00044">
    <property type="entry name" value="CYCc"/>
    <property type="match status" value="1"/>
</dbReference>
<organism evidence="3">
    <name type="scientific">Chitinibacter mangrovi</name>
    <dbReference type="NCBI Taxonomy" id="3153927"/>
    <lineage>
        <taxon>Bacteria</taxon>
        <taxon>Pseudomonadati</taxon>
        <taxon>Pseudomonadota</taxon>
        <taxon>Betaproteobacteria</taxon>
        <taxon>Neisseriales</taxon>
        <taxon>Chitinibacteraceae</taxon>
        <taxon>Chitinibacter</taxon>
    </lineage>
</organism>
<name>A0AAU7FAZ7_9NEIS</name>
<sequence>MRQRLTFVSLFAVLLLLLVLDYGVFNFSRRIDLSAGDVMLKWHAHTRVASDNVLIIDIDQKSLEEMNEVAGKWPWPRSIHAELIDYLAAQQPKAIVFDMMFNEPDTFGTESDDLFRQTAAQYNNLYFAHTLLADGNRTRLAELPKSVGLIATAKAKADASATLMLPAVLDRSSWRGGLINFSDDADGIGRQYLIHETIDGWLIPSLPQRLALDFQWPAVQQDKIRLNWQHQRLHISYSSLYLDANSATPKRSPTEFRGKTLIIGTAAPGLQDFRPTPLSQTYPGVEILATAIDNLQHNDWLRDPPRQPFALLAAILSALLMLGFSKGKNTLWLAAALLSISVITIAIAWLGLKKYWFLPLAAPLAWAWIYFWLAALLSYLSEKASREQAVAMFSRFLDSRVVGELIARGEIDLNKKAEARELTVLFSDIRGFTTLSENHPPEFMVELLNRYFSMQVAIIFKHGGTLDKFIGDAIMAFWGAPAHDEQHANHAVAAALEMAQAVESFRAQLHEVQVEFEVGIGLHTGKAVVGFIGSESRLDYTVIGDTVNLASRIEGLTKGVARVLISENCRAACLQTDTPFEFIDHGTYSVKGREQAVELFEPKYRANSQNSQSH</sequence>
<dbReference type="KEGG" id="cmav:ABHF33_01445"/>
<dbReference type="InterPro" id="IPR007890">
    <property type="entry name" value="CHASE2"/>
</dbReference>
<feature type="transmembrane region" description="Helical" evidence="1">
    <location>
        <begin position="356"/>
        <end position="380"/>
    </location>
</feature>
<dbReference type="AlphaFoldDB" id="A0AAU7FAZ7"/>
<gene>
    <name evidence="3" type="ORF">ABHF33_01445</name>
</gene>
<dbReference type="SMART" id="SM01080">
    <property type="entry name" value="CHASE2"/>
    <property type="match status" value="1"/>
</dbReference>
<keyword evidence="1" id="KW-0472">Membrane</keyword>
<protein>
    <submittedName>
        <fullName evidence="3">Adenylate/guanylate cyclase domain-containing protein</fullName>
        <ecNumber evidence="3">4.6.1.-</ecNumber>
    </submittedName>
</protein>
<dbReference type="SUPFAM" id="SSF55073">
    <property type="entry name" value="Nucleotide cyclase"/>
    <property type="match status" value="1"/>
</dbReference>
<dbReference type="GO" id="GO:0006171">
    <property type="term" value="P:cAMP biosynthetic process"/>
    <property type="evidence" value="ECO:0007669"/>
    <property type="project" value="TreeGrafter"/>
</dbReference>
<dbReference type="Gene3D" id="3.30.70.1230">
    <property type="entry name" value="Nucleotide cyclase"/>
    <property type="match status" value="1"/>
</dbReference>
<proteinExistence type="predicted"/>
<accession>A0AAU7FAZ7</accession>
<feature type="transmembrane region" description="Helical" evidence="1">
    <location>
        <begin position="331"/>
        <end position="350"/>
    </location>
</feature>